<keyword evidence="10" id="KW-1185">Reference proteome</keyword>
<evidence type="ECO:0000313" key="9">
    <source>
        <dbReference type="EnsemblMetazoa" id="AMIN011026-PA"/>
    </source>
</evidence>
<feature type="region of interest" description="Disordered" evidence="7">
    <location>
        <begin position="1034"/>
        <end position="1068"/>
    </location>
</feature>
<accession>A0A182WKU7</accession>
<evidence type="ECO:0000256" key="5">
    <source>
        <dbReference type="ARBA" id="ARBA00023242"/>
    </source>
</evidence>
<sequence>MASANFLEEALKSDVDESAVNAIVGTLENQLDANTNQVQQVESVAVPSPTVGSGKNQPAGVRIEAGVVSNGGTSSSSSSSNSSASPPVQAVSSALAQQQKKHGGLITNGEIVSNSGANHSAIINNNTITTNNNNLGKTFVVNASANSSITTVIGGKGIGGSAVVSGTLSNSSSGQQHHHHQHHQQQSQQQRNAIPATVVATGGTAGGGGGIVNIISQQIVVPARSVSGGTVGQHHPPPPFNVPPQHSYSAASSNSSGSNSNIVLSNNHLVTSSNMPKNEPVKLVYPAAGGTQTAVLNMNNNRVTLTPSSLPNGTLTMSQQPQLIQTNVMGTGGGTKTITGTTIQQQQQQQGTGPAGQQQAGGTPQTIIIKNSSGGGTVMNTGTPGIVTVSKPINNQATPNIVGLPGVQIVNVRPGAQPTQAQQKTVAAVSPRVVIGSQPIVSTRPPNASAQGSTLLLKNEQGQFQLLRIGPAPAGAQITPASLTGSSANSTIRLQTVPATHSSGSGAIIVSSQSITTAPTSYISTQPTPVASVAPVPALAAQQNITITHSPSQVGGQPTVLAAQQQHQQQTTTVVATPHSVGQQQQQVVVTSTPGTTPAQQRNSLDNTKEKCSKFLTNLIELSKREPAKVEQNVRTLIQELVDANVDPAEFCERLERLLNASPQPCLIGFLKKSLPLLRQSLVTKEITIEGINPPSTAVAFGTTALSQIPAQIRPVAPTIVSQNNMVGQTQIRMLTSQSGLTVPRIGQTTIRPAAPVRIQTPLQQHQTGSTTTTIVGPRSITAQQIRPNATTIGHTTIVQTAGGQQLPQTISTTPPALLPIRAPSGTSITRTGATLQIRTATPVSRTVTSVGGTTVTTGGIGKQILQSQVNQIRGQTPVASVAAVAAAAAAAASGSTATQVKQVTAITGGGNVVVSLNQVPPPMQPVSGNASVIGSTAGSLAVSLVPTMPALTLTSSAVSAGLGASVASSAATALPGAGISATVVVNSSSTAPPPTGATLAGTAATGVGSNSGSGITAGPTVTSVSTNKTVTAKSQNLSGASKKKASSSSAASGADPESAASKRAGASAQSQFYHHHASMYGDDDINDVAAMGGVNLAEETQRILGSTEFVGTQIRSCKDEVFLHLPALQSRIRSIIARHGLEEPSNEVAVLISHACQERLKNILDPRYEVTKDVRGQIKFLEELDKAEQKRHEEQEREMLMRAAKSRSKTEDPEQAKLKAKAKEMQRAEMEELRQRDANMTALQAIGPRKKPKLEEGVTASAAPGVSGIGTLSGKTPTPLRPRIKRVNLRDMLFYLEQERDTGKSQMLYKAYLK</sequence>
<keyword evidence="5" id="KW-0539">Nucleus</keyword>
<evidence type="ECO:0000256" key="3">
    <source>
        <dbReference type="ARBA" id="ARBA00023015"/>
    </source>
</evidence>
<comment type="similarity">
    <text evidence="2">Belongs to the TAF4 family.</text>
</comment>
<dbReference type="FunFam" id="1.10.20.10:FF:000015">
    <property type="entry name" value="Transcription initiation factor TFIID subunit 4B"/>
    <property type="match status" value="1"/>
</dbReference>
<dbReference type="SUPFAM" id="SSF158553">
    <property type="entry name" value="TAFH domain-like"/>
    <property type="match status" value="1"/>
</dbReference>
<evidence type="ECO:0000256" key="6">
    <source>
        <dbReference type="SAM" id="Coils"/>
    </source>
</evidence>
<dbReference type="FunFam" id="1.20.120.1110:FF:000004">
    <property type="entry name" value="TBP-associated factor 4, isoform F"/>
    <property type="match status" value="1"/>
</dbReference>
<evidence type="ECO:0000313" key="10">
    <source>
        <dbReference type="Proteomes" id="UP000075920"/>
    </source>
</evidence>
<feature type="coiled-coil region" evidence="6">
    <location>
        <begin position="1178"/>
        <end position="1237"/>
    </location>
</feature>
<feature type="region of interest" description="Disordered" evidence="7">
    <location>
        <begin position="67"/>
        <end position="102"/>
    </location>
</feature>
<evidence type="ECO:0000256" key="2">
    <source>
        <dbReference type="ARBA" id="ARBA00006178"/>
    </source>
</evidence>
<keyword evidence="6" id="KW-0175">Coiled coil</keyword>
<reference evidence="9" key="2">
    <citation type="submission" date="2020-05" db="UniProtKB">
        <authorList>
            <consortium name="EnsemblMetazoa"/>
        </authorList>
    </citation>
    <scope>IDENTIFICATION</scope>
    <source>
        <strain evidence="9">MINIMUS1</strain>
    </source>
</reference>
<dbReference type="GO" id="GO:0006367">
    <property type="term" value="P:transcription initiation at RNA polymerase II promoter"/>
    <property type="evidence" value="ECO:0007669"/>
    <property type="project" value="TreeGrafter"/>
</dbReference>
<dbReference type="VEuPathDB" id="VectorBase:AMIN011026"/>
<feature type="domain" description="TAFH" evidence="8">
    <location>
        <begin position="605"/>
        <end position="701"/>
    </location>
</feature>
<dbReference type="PANTHER" id="PTHR15138">
    <property type="entry name" value="TRANSCRIPTION INITIATION FACTOR TFIID SUBUNIT 4"/>
    <property type="match status" value="1"/>
</dbReference>
<dbReference type="InterPro" id="IPR045144">
    <property type="entry name" value="TAF4"/>
</dbReference>
<feature type="compositionally biased region" description="Low complexity" evidence="7">
    <location>
        <begin position="243"/>
        <end position="258"/>
    </location>
</feature>
<comment type="subcellular location">
    <subcellularLocation>
        <location evidence="1">Nucleus</location>
    </subcellularLocation>
</comment>
<organism evidence="9 10">
    <name type="scientific">Anopheles minimus</name>
    <dbReference type="NCBI Taxonomy" id="112268"/>
    <lineage>
        <taxon>Eukaryota</taxon>
        <taxon>Metazoa</taxon>
        <taxon>Ecdysozoa</taxon>
        <taxon>Arthropoda</taxon>
        <taxon>Hexapoda</taxon>
        <taxon>Insecta</taxon>
        <taxon>Pterygota</taxon>
        <taxon>Neoptera</taxon>
        <taxon>Endopterygota</taxon>
        <taxon>Diptera</taxon>
        <taxon>Nematocera</taxon>
        <taxon>Culicoidea</taxon>
        <taxon>Culicidae</taxon>
        <taxon>Anophelinae</taxon>
        <taxon>Anopheles</taxon>
    </lineage>
</organism>
<dbReference type="Gene3D" id="1.20.120.1110">
    <property type="entry name" value="TAFH/NHR1 domain"/>
    <property type="match status" value="1"/>
</dbReference>
<keyword evidence="3" id="KW-0805">Transcription regulation</keyword>
<dbReference type="GO" id="GO:0046982">
    <property type="term" value="F:protein heterodimerization activity"/>
    <property type="evidence" value="ECO:0007669"/>
    <property type="project" value="InterPro"/>
</dbReference>
<dbReference type="InterPro" id="IPR037249">
    <property type="entry name" value="TAFH/NHR1_dom_sf"/>
</dbReference>
<dbReference type="CDD" id="cd08045">
    <property type="entry name" value="HFD_TAF4"/>
    <property type="match status" value="1"/>
</dbReference>
<evidence type="ECO:0000256" key="4">
    <source>
        <dbReference type="ARBA" id="ARBA00023163"/>
    </source>
</evidence>
<dbReference type="STRING" id="112268.A0A182WKU7"/>
<dbReference type="InterPro" id="IPR007900">
    <property type="entry name" value="TAF4_C"/>
</dbReference>
<feature type="compositionally biased region" description="Low complexity" evidence="7">
    <location>
        <begin position="1034"/>
        <end position="1062"/>
    </location>
</feature>
<dbReference type="InterPro" id="IPR003894">
    <property type="entry name" value="TAFH_NHR1"/>
</dbReference>
<dbReference type="SUPFAM" id="SSF47113">
    <property type="entry name" value="Histone-fold"/>
    <property type="match status" value="1"/>
</dbReference>
<dbReference type="GO" id="GO:0016251">
    <property type="term" value="F:RNA polymerase II general transcription initiation factor activity"/>
    <property type="evidence" value="ECO:0007669"/>
    <property type="project" value="TreeGrafter"/>
</dbReference>
<dbReference type="Proteomes" id="UP000075920">
    <property type="component" value="Unassembled WGS sequence"/>
</dbReference>
<dbReference type="PROSITE" id="PS51119">
    <property type="entry name" value="TAFH"/>
    <property type="match status" value="1"/>
</dbReference>
<reference evidence="10" key="1">
    <citation type="submission" date="2013-03" db="EMBL/GenBank/DDBJ databases">
        <title>The Genome Sequence of Anopheles minimus MINIMUS1.</title>
        <authorList>
            <consortium name="The Broad Institute Genomics Platform"/>
            <person name="Neafsey D.E."/>
            <person name="Walton C."/>
            <person name="Walker B."/>
            <person name="Young S.K."/>
            <person name="Zeng Q."/>
            <person name="Gargeya S."/>
            <person name="Fitzgerald M."/>
            <person name="Haas B."/>
            <person name="Abouelleil A."/>
            <person name="Allen A.W."/>
            <person name="Alvarado L."/>
            <person name="Arachchi H.M."/>
            <person name="Berlin A.M."/>
            <person name="Chapman S.B."/>
            <person name="Gainer-Dewar J."/>
            <person name="Goldberg J."/>
            <person name="Griggs A."/>
            <person name="Gujja S."/>
            <person name="Hansen M."/>
            <person name="Howarth C."/>
            <person name="Imamovic A."/>
            <person name="Ireland A."/>
            <person name="Larimer J."/>
            <person name="McCowan C."/>
            <person name="Murphy C."/>
            <person name="Pearson M."/>
            <person name="Poon T.W."/>
            <person name="Priest M."/>
            <person name="Roberts A."/>
            <person name="Saif S."/>
            <person name="Shea T."/>
            <person name="Sisk P."/>
            <person name="Sykes S."/>
            <person name="Wortman J."/>
            <person name="Nusbaum C."/>
            <person name="Birren B."/>
        </authorList>
    </citation>
    <scope>NUCLEOTIDE SEQUENCE [LARGE SCALE GENOMIC DNA]</scope>
    <source>
        <strain evidence="10">MINIMUS1</strain>
    </source>
</reference>
<protein>
    <recommendedName>
        <fullName evidence="8">TAFH domain-containing protein</fullName>
    </recommendedName>
</protein>
<evidence type="ECO:0000259" key="8">
    <source>
        <dbReference type="PROSITE" id="PS51119"/>
    </source>
</evidence>
<dbReference type="Pfam" id="PF07531">
    <property type="entry name" value="TAFH"/>
    <property type="match status" value="1"/>
</dbReference>
<feature type="region of interest" description="Disordered" evidence="7">
    <location>
        <begin position="226"/>
        <end position="258"/>
    </location>
</feature>
<dbReference type="Pfam" id="PF05236">
    <property type="entry name" value="TAF4"/>
    <property type="match status" value="1"/>
</dbReference>
<dbReference type="EnsemblMetazoa" id="AMIN011026-RA">
    <property type="protein sequence ID" value="AMIN011026-PA"/>
    <property type="gene ID" value="AMIN011026"/>
</dbReference>
<dbReference type="GO" id="GO:0005669">
    <property type="term" value="C:transcription factor TFIID complex"/>
    <property type="evidence" value="ECO:0007669"/>
    <property type="project" value="InterPro"/>
</dbReference>
<evidence type="ECO:0000256" key="1">
    <source>
        <dbReference type="ARBA" id="ARBA00004123"/>
    </source>
</evidence>
<feature type="region of interest" description="Disordered" evidence="7">
    <location>
        <begin position="164"/>
        <end position="193"/>
    </location>
</feature>
<dbReference type="SMART" id="SM00549">
    <property type="entry name" value="TAFH"/>
    <property type="match status" value="1"/>
</dbReference>
<dbReference type="PANTHER" id="PTHR15138:SF14">
    <property type="entry name" value="TRANSCRIPTION INITIATION FACTOR TFIID SUBUNIT 4"/>
    <property type="match status" value="1"/>
</dbReference>
<feature type="compositionally biased region" description="Low complexity" evidence="7">
    <location>
        <begin position="164"/>
        <end position="175"/>
    </location>
</feature>
<feature type="compositionally biased region" description="Low complexity" evidence="7">
    <location>
        <begin position="67"/>
        <end position="98"/>
    </location>
</feature>
<dbReference type="InterPro" id="IPR009072">
    <property type="entry name" value="Histone-fold"/>
</dbReference>
<feature type="compositionally biased region" description="Low complexity" evidence="7">
    <location>
        <begin position="184"/>
        <end position="193"/>
    </location>
</feature>
<dbReference type="Gene3D" id="1.10.20.10">
    <property type="entry name" value="Histone, subunit A"/>
    <property type="match status" value="1"/>
</dbReference>
<name>A0A182WKU7_9DIPT</name>
<evidence type="ECO:0000256" key="7">
    <source>
        <dbReference type="SAM" id="MobiDB-lite"/>
    </source>
</evidence>
<dbReference type="GO" id="GO:0003677">
    <property type="term" value="F:DNA binding"/>
    <property type="evidence" value="ECO:0007669"/>
    <property type="project" value="TreeGrafter"/>
</dbReference>
<feature type="region of interest" description="Disordered" evidence="7">
    <location>
        <begin position="336"/>
        <end position="362"/>
    </location>
</feature>
<keyword evidence="4" id="KW-0804">Transcription</keyword>
<proteinExistence type="inferred from homology"/>